<comment type="similarity">
    <text evidence="2">Belongs to the prokaryotic/mitochondrial release factor family. Mitochondrion-specific ribosomal protein mL62 subfamily.</text>
</comment>
<dbReference type="GO" id="GO:0070126">
    <property type="term" value="P:mitochondrial translational termination"/>
    <property type="evidence" value="ECO:0007669"/>
    <property type="project" value="TreeGrafter"/>
</dbReference>
<evidence type="ECO:0000259" key="5">
    <source>
        <dbReference type="PROSITE" id="PS00745"/>
    </source>
</evidence>
<evidence type="ECO:0000256" key="4">
    <source>
        <dbReference type="ARBA" id="ARBA00041531"/>
    </source>
</evidence>
<dbReference type="InterPro" id="IPR000352">
    <property type="entry name" value="Pep_chain_release_fac_I"/>
</dbReference>
<dbReference type="SUPFAM" id="SSF110916">
    <property type="entry name" value="Peptidyl-tRNA hydrolase domain-like"/>
    <property type="match status" value="1"/>
</dbReference>
<dbReference type="Gene3D" id="3.30.160.20">
    <property type="match status" value="1"/>
</dbReference>
<dbReference type="GO" id="GO:0005762">
    <property type="term" value="C:mitochondrial large ribosomal subunit"/>
    <property type="evidence" value="ECO:0007669"/>
    <property type="project" value="TreeGrafter"/>
</dbReference>
<evidence type="ECO:0000313" key="7">
    <source>
        <dbReference type="Proteomes" id="UP001152562"/>
    </source>
</evidence>
<dbReference type="AlphaFoldDB" id="A0A9P0T4V3"/>
<keyword evidence="7" id="KW-1185">Reference proteome</keyword>
<dbReference type="GO" id="GO:0004045">
    <property type="term" value="F:peptidyl-tRNA hydrolase activity"/>
    <property type="evidence" value="ECO:0007669"/>
    <property type="project" value="UniProtKB-EC"/>
</dbReference>
<reference evidence="6" key="1">
    <citation type="submission" date="2022-05" db="EMBL/GenBank/DDBJ databases">
        <authorList>
            <person name="Okamura Y."/>
        </authorList>
    </citation>
    <scope>NUCLEOTIDE SEQUENCE</scope>
</reference>
<organism evidence="6 7">
    <name type="scientific">Pieris brassicae</name>
    <name type="common">White butterfly</name>
    <name type="synonym">Large white butterfly</name>
    <dbReference type="NCBI Taxonomy" id="7116"/>
    <lineage>
        <taxon>Eukaryota</taxon>
        <taxon>Metazoa</taxon>
        <taxon>Ecdysozoa</taxon>
        <taxon>Arthropoda</taxon>
        <taxon>Hexapoda</taxon>
        <taxon>Insecta</taxon>
        <taxon>Pterygota</taxon>
        <taxon>Neoptera</taxon>
        <taxon>Endopterygota</taxon>
        <taxon>Lepidoptera</taxon>
        <taxon>Glossata</taxon>
        <taxon>Ditrysia</taxon>
        <taxon>Papilionoidea</taxon>
        <taxon>Pieridae</taxon>
        <taxon>Pierinae</taxon>
        <taxon>Pieris</taxon>
    </lineage>
</organism>
<evidence type="ECO:0000256" key="3">
    <source>
        <dbReference type="ARBA" id="ARBA00039441"/>
    </source>
</evidence>
<dbReference type="InterPro" id="IPR052104">
    <property type="entry name" value="Mito_Release_Factor_mL62"/>
</dbReference>
<dbReference type="PANTHER" id="PTHR11075">
    <property type="entry name" value="PEPTIDE CHAIN RELEASE FACTOR"/>
    <property type="match status" value="1"/>
</dbReference>
<dbReference type="PANTHER" id="PTHR11075:SF54">
    <property type="entry name" value="LARGE RIBOSOMAL SUBUNIT PROTEIN ML62"/>
    <property type="match status" value="1"/>
</dbReference>
<dbReference type="Pfam" id="PF00472">
    <property type="entry name" value="RF-1"/>
    <property type="match status" value="1"/>
</dbReference>
<dbReference type="Proteomes" id="UP001152562">
    <property type="component" value="Unassembled WGS sequence"/>
</dbReference>
<comment type="caution">
    <text evidence="6">The sequence shown here is derived from an EMBL/GenBank/DDBJ whole genome shotgun (WGS) entry which is preliminary data.</text>
</comment>
<evidence type="ECO:0000256" key="2">
    <source>
        <dbReference type="ARBA" id="ARBA00038225"/>
    </source>
</evidence>
<evidence type="ECO:0000313" key="6">
    <source>
        <dbReference type="EMBL" id="CAH3999333.1"/>
    </source>
</evidence>
<evidence type="ECO:0000256" key="1">
    <source>
        <dbReference type="ARBA" id="ARBA00013260"/>
    </source>
</evidence>
<feature type="domain" description="Prokaryotic-type class I peptide chain release factors" evidence="5">
    <location>
        <begin position="91"/>
        <end position="107"/>
    </location>
</feature>
<gene>
    <name evidence="6" type="ORF">PIBRA_LOCUS2534</name>
</gene>
<dbReference type="PROSITE" id="PS00745">
    <property type="entry name" value="RF_PROK_I"/>
    <property type="match status" value="1"/>
</dbReference>
<dbReference type="EMBL" id="CALOZG010000003">
    <property type="protein sequence ID" value="CAH3999333.1"/>
    <property type="molecule type" value="Genomic_DNA"/>
</dbReference>
<accession>A0A9P0T4V3</accession>
<dbReference type="FunFam" id="3.30.160.20:FF:000046">
    <property type="entry name" value="Peptidyl-tRNA hydrolase ICT1"/>
    <property type="match status" value="1"/>
</dbReference>
<dbReference type="GO" id="GO:0016150">
    <property type="term" value="F:translation release factor activity, codon nonspecific"/>
    <property type="evidence" value="ECO:0007669"/>
    <property type="project" value="TreeGrafter"/>
</dbReference>
<sequence>MCLPELKSKPEQRLKMASRFIPLRLSLLRLVSQNGSLSTLQRTISYKSAISLNTIYPNSSLKLTTPAFTPNSDEKFSGFIPLNKVDISYSASSGPGGQNVNKVHTKVDLRFKLDEADWIPTDIREKMLQTHGKKLTKEGYLIVRSDITRSQQLNLADCLRKLRSMIRNSAITENKADPETEERIRQRHLKASRLRVSIKREEAYKRAMRRPPTVVDL</sequence>
<dbReference type="EC" id="3.1.1.29" evidence="1"/>
<name>A0A9P0T4V3_PIEBR</name>
<proteinExistence type="inferred from homology"/>
<protein>
    <recommendedName>
        <fullName evidence="3">Large ribosomal subunit protein mL62</fullName>
        <ecNumber evidence="1">3.1.1.29</ecNumber>
    </recommendedName>
    <alternativeName>
        <fullName evidence="4">Peptidyl-tRNA hydrolase ICT1, mitochondrial</fullName>
    </alternativeName>
</protein>